<keyword evidence="3" id="KW-1185">Reference proteome</keyword>
<dbReference type="Proteomes" id="UP001549145">
    <property type="component" value="Unassembled WGS sequence"/>
</dbReference>
<sequence length="70" mass="7567">MGDPDASARPRFPPEQRNTPHNTNPLKRFAGATLRKPDDDRAVQWSLAMILDGIAPIEGDLSVGSTILAV</sequence>
<dbReference type="EMBL" id="JBEPMM010000013">
    <property type="protein sequence ID" value="MET3694297.1"/>
    <property type="molecule type" value="Genomic_DNA"/>
</dbReference>
<organism evidence="2 3">
    <name type="scientific">Methylobacterium goesingense</name>
    <dbReference type="NCBI Taxonomy" id="243690"/>
    <lineage>
        <taxon>Bacteria</taxon>
        <taxon>Pseudomonadati</taxon>
        <taxon>Pseudomonadota</taxon>
        <taxon>Alphaproteobacteria</taxon>
        <taxon>Hyphomicrobiales</taxon>
        <taxon>Methylobacteriaceae</taxon>
        <taxon>Methylobacterium</taxon>
    </lineage>
</organism>
<protein>
    <submittedName>
        <fullName evidence="2">Uncharacterized protein</fullName>
    </submittedName>
</protein>
<evidence type="ECO:0000313" key="3">
    <source>
        <dbReference type="Proteomes" id="UP001549145"/>
    </source>
</evidence>
<reference evidence="2 3" key="1">
    <citation type="submission" date="2024-06" db="EMBL/GenBank/DDBJ databases">
        <title>Genomic Encyclopedia of Type Strains, Phase IV (KMG-IV): sequencing the most valuable type-strain genomes for metagenomic binning, comparative biology and taxonomic classification.</title>
        <authorList>
            <person name="Goeker M."/>
        </authorList>
    </citation>
    <scope>NUCLEOTIDE SEQUENCE [LARGE SCALE GENOMIC DNA]</scope>
    <source>
        <strain evidence="2 3">DSM 21331</strain>
    </source>
</reference>
<dbReference type="RefSeq" id="WP_238281544.1">
    <property type="nucleotide sequence ID" value="NZ_BPQL01000126.1"/>
</dbReference>
<evidence type="ECO:0000256" key="1">
    <source>
        <dbReference type="SAM" id="MobiDB-lite"/>
    </source>
</evidence>
<name>A0ABV2LAD4_9HYPH</name>
<feature type="compositionally biased region" description="Polar residues" evidence="1">
    <location>
        <begin position="16"/>
        <end position="25"/>
    </location>
</feature>
<proteinExistence type="predicted"/>
<feature type="region of interest" description="Disordered" evidence="1">
    <location>
        <begin position="1"/>
        <end position="27"/>
    </location>
</feature>
<gene>
    <name evidence="2" type="ORF">ABID43_003856</name>
</gene>
<comment type="caution">
    <text evidence="2">The sequence shown here is derived from an EMBL/GenBank/DDBJ whole genome shotgun (WGS) entry which is preliminary data.</text>
</comment>
<feature type="compositionally biased region" description="Basic and acidic residues" evidence="1">
    <location>
        <begin position="1"/>
        <end position="14"/>
    </location>
</feature>
<evidence type="ECO:0000313" key="2">
    <source>
        <dbReference type="EMBL" id="MET3694297.1"/>
    </source>
</evidence>
<accession>A0ABV2LAD4</accession>